<sequence length="489" mass="52714">MPKSVLGINMGNHSIKVVELTRRGNSFVVQNLLTAPTKEAIVSGEMIQPDVVAATLKEMLKSAGVKTKDAVIAIGGQSGVVVRVTELPKMPRKELLKAIPLEIERHLPFQSGGVVQDYVLLKEPEEVAEGEQIPVLFAAARADLVDAYLVAVQQAGLSPIAVEVEPLAAARALFAARGFGLTDGQPGRISVLVNIGYEGTEISFVEGGAVIFTRVVPSGGRHLTEDLRDHLGMDLEEAERVKIEQATAWLEQPVAPPVVEPTGLETQALPTATQPVPPVIPPPTPAEEELPSLTFELPTQQQQPEEAISFELPTEPAAPKPEEKEQAPSPEFSLPLPGEQQPAQPQEPTLEFLPGQPAEIGIQPPASPAPEEWLPPQPSAEAPPIQELIYNAISPRLFELAGEIARSVEFLMSQRQNVIVDEVYLLGGGSLLKDLDKFLQTQLGVPVVRLNPFKYMDASPVTSRMGRDYVEQVAPVFAVAVGLALWAYL</sequence>
<dbReference type="NCBIfam" id="TIGR01175">
    <property type="entry name" value="pilM"/>
    <property type="match status" value="1"/>
</dbReference>
<feature type="compositionally biased region" description="Low complexity" evidence="1">
    <location>
        <begin position="327"/>
        <end position="348"/>
    </location>
</feature>
<name>A0ABT2EL16_9BACT</name>
<feature type="domain" description="SHS2" evidence="2">
    <location>
        <begin position="5"/>
        <end position="173"/>
    </location>
</feature>
<evidence type="ECO:0000259" key="2">
    <source>
        <dbReference type="SMART" id="SM00842"/>
    </source>
</evidence>
<dbReference type="Gene3D" id="3.30.420.40">
    <property type="match status" value="3"/>
</dbReference>
<dbReference type="Proteomes" id="UP001204798">
    <property type="component" value="Unassembled WGS sequence"/>
</dbReference>
<dbReference type="CDD" id="cd24049">
    <property type="entry name" value="ASKHA_NBD_PilM"/>
    <property type="match status" value="1"/>
</dbReference>
<dbReference type="PANTHER" id="PTHR32432:SF3">
    <property type="entry name" value="ETHANOLAMINE UTILIZATION PROTEIN EUTJ"/>
    <property type="match status" value="1"/>
</dbReference>
<dbReference type="Pfam" id="PF11104">
    <property type="entry name" value="PilM_2"/>
    <property type="match status" value="2"/>
</dbReference>
<proteinExistence type="predicted"/>
<keyword evidence="4" id="KW-1185">Reference proteome</keyword>
<dbReference type="InterPro" id="IPR050696">
    <property type="entry name" value="FtsA/MreB"/>
</dbReference>
<dbReference type="SUPFAM" id="SSF53067">
    <property type="entry name" value="Actin-like ATPase domain"/>
    <property type="match status" value="2"/>
</dbReference>
<dbReference type="SMART" id="SM00842">
    <property type="entry name" value="FtsA"/>
    <property type="match status" value="1"/>
</dbReference>
<dbReference type="InterPro" id="IPR005883">
    <property type="entry name" value="PilM"/>
</dbReference>
<feature type="region of interest" description="Disordered" evidence="1">
    <location>
        <begin position="315"/>
        <end position="348"/>
    </location>
</feature>
<evidence type="ECO:0000313" key="3">
    <source>
        <dbReference type="EMBL" id="MCS3917650.1"/>
    </source>
</evidence>
<evidence type="ECO:0000313" key="4">
    <source>
        <dbReference type="Proteomes" id="UP001204798"/>
    </source>
</evidence>
<gene>
    <name evidence="3" type="ORF">M2350_000047</name>
</gene>
<comment type="caution">
    <text evidence="3">The sequence shown here is derived from an EMBL/GenBank/DDBJ whole genome shotgun (WGS) entry which is preliminary data.</text>
</comment>
<dbReference type="RefSeq" id="WP_259091901.1">
    <property type="nucleotide sequence ID" value="NZ_CP130454.1"/>
</dbReference>
<dbReference type="InterPro" id="IPR003494">
    <property type="entry name" value="SHS2_FtsA"/>
</dbReference>
<reference evidence="3 4" key="1">
    <citation type="submission" date="2022-08" db="EMBL/GenBank/DDBJ databases">
        <title>Bacterial and archaeal communities from various locations to study Microbial Dark Matter (Phase II).</title>
        <authorList>
            <person name="Stepanauskas R."/>
        </authorList>
    </citation>
    <scope>NUCLEOTIDE SEQUENCE [LARGE SCALE GENOMIC DNA]</scope>
    <source>
        <strain evidence="3 4">PD1</strain>
    </source>
</reference>
<feature type="compositionally biased region" description="Pro residues" evidence="1">
    <location>
        <begin position="275"/>
        <end position="285"/>
    </location>
</feature>
<accession>A0ABT2EL16</accession>
<dbReference type="PANTHER" id="PTHR32432">
    <property type="entry name" value="CELL DIVISION PROTEIN FTSA-RELATED"/>
    <property type="match status" value="1"/>
</dbReference>
<organism evidence="3 4">
    <name type="scientific">Candidatus Fervidibacter sacchari</name>
    <dbReference type="NCBI Taxonomy" id="1448929"/>
    <lineage>
        <taxon>Bacteria</taxon>
        <taxon>Candidatus Fervidibacterota</taxon>
        <taxon>Candidatus Fervidibacter</taxon>
    </lineage>
</organism>
<protein>
    <submittedName>
        <fullName evidence="3">Type IV pilus assembly protein PilM</fullName>
    </submittedName>
</protein>
<evidence type="ECO:0000256" key="1">
    <source>
        <dbReference type="SAM" id="MobiDB-lite"/>
    </source>
</evidence>
<feature type="region of interest" description="Disordered" evidence="1">
    <location>
        <begin position="270"/>
        <end position="289"/>
    </location>
</feature>
<dbReference type="InterPro" id="IPR043129">
    <property type="entry name" value="ATPase_NBD"/>
</dbReference>
<dbReference type="EMBL" id="JANUCP010000001">
    <property type="protein sequence ID" value="MCS3917650.1"/>
    <property type="molecule type" value="Genomic_DNA"/>
</dbReference>